<dbReference type="InterPro" id="IPR000477">
    <property type="entry name" value="RT_dom"/>
</dbReference>
<evidence type="ECO:0000256" key="15">
    <source>
        <dbReference type="ARBA" id="ARBA00023172"/>
    </source>
</evidence>
<evidence type="ECO:0000259" key="18">
    <source>
        <dbReference type="PROSITE" id="PS50878"/>
    </source>
</evidence>
<evidence type="ECO:0000313" key="20">
    <source>
        <dbReference type="EMBL" id="QSS65866.1"/>
    </source>
</evidence>
<dbReference type="InterPro" id="IPR021109">
    <property type="entry name" value="Peptidase_aspartic_dom_sf"/>
</dbReference>
<evidence type="ECO:0000313" key="21">
    <source>
        <dbReference type="Proteomes" id="UP000663671"/>
    </source>
</evidence>
<evidence type="ECO:0000256" key="10">
    <source>
        <dbReference type="ARBA" id="ARBA00022884"/>
    </source>
</evidence>
<evidence type="ECO:0000256" key="11">
    <source>
        <dbReference type="ARBA" id="ARBA00022908"/>
    </source>
</evidence>
<dbReference type="SUPFAM" id="SSF53098">
    <property type="entry name" value="Ribonuclease H-like"/>
    <property type="match status" value="1"/>
</dbReference>
<evidence type="ECO:0000256" key="9">
    <source>
        <dbReference type="ARBA" id="ARBA00022842"/>
    </source>
</evidence>
<dbReference type="GO" id="GO:0003964">
    <property type="term" value="F:RNA-directed DNA polymerase activity"/>
    <property type="evidence" value="ECO:0007669"/>
    <property type="project" value="UniProtKB-KW"/>
</dbReference>
<keyword evidence="9" id="KW-0460">Magnesium</keyword>
<keyword evidence="11" id="KW-0229">DNA integration</keyword>
<dbReference type="InterPro" id="IPR056924">
    <property type="entry name" value="SH3_Tf2-1"/>
</dbReference>
<feature type="compositionally biased region" description="Polar residues" evidence="17">
    <location>
        <begin position="1"/>
        <end position="18"/>
    </location>
</feature>
<feature type="domain" description="Integrase catalytic" evidence="19">
    <location>
        <begin position="1015"/>
        <end position="1181"/>
    </location>
</feature>
<keyword evidence="10" id="KW-0694">RNA-binding</keyword>
<feature type="region of interest" description="Disordered" evidence="17">
    <location>
        <begin position="238"/>
        <end position="281"/>
    </location>
</feature>
<reference evidence="20" key="1">
    <citation type="submission" date="2021-01" db="EMBL/GenBank/DDBJ databases">
        <title>Chromosome-level genome assembly of a human fungal pathogen reveals clustering of transcriptionally co-regulated genes.</title>
        <authorList>
            <person name="Voorhies M."/>
            <person name="Cohen S."/>
            <person name="Shea T.P."/>
            <person name="Petrus S."/>
            <person name="Munoz J.F."/>
            <person name="Poplawski S."/>
            <person name="Goldman W.E."/>
            <person name="Michael T."/>
            <person name="Cuomo C.A."/>
            <person name="Sil A."/>
            <person name="Beyhan S."/>
        </authorList>
    </citation>
    <scope>NUCLEOTIDE SEQUENCE</scope>
    <source>
        <strain evidence="20">WU24</strain>
    </source>
</reference>
<dbReference type="InterPro" id="IPR043128">
    <property type="entry name" value="Rev_trsase/Diguanyl_cyclase"/>
</dbReference>
<dbReference type="Pfam" id="PF17921">
    <property type="entry name" value="Integrase_H2C2"/>
    <property type="match status" value="1"/>
</dbReference>
<keyword evidence="15" id="KW-0233">DNA recombination</keyword>
<dbReference type="Pfam" id="PF24626">
    <property type="entry name" value="SH3_Tf2-1"/>
    <property type="match status" value="1"/>
</dbReference>
<keyword evidence="12" id="KW-0695">RNA-directed DNA polymerase</keyword>
<evidence type="ECO:0000256" key="5">
    <source>
        <dbReference type="ARBA" id="ARBA00022723"/>
    </source>
</evidence>
<dbReference type="PROSITE" id="PS50994">
    <property type="entry name" value="INTEGRASE"/>
    <property type="match status" value="1"/>
</dbReference>
<evidence type="ECO:0000256" key="7">
    <source>
        <dbReference type="ARBA" id="ARBA00022759"/>
    </source>
</evidence>
<dbReference type="OrthoDB" id="4177918at2759"/>
<dbReference type="VEuPathDB" id="FungiDB:I7I51_06717"/>
<dbReference type="PROSITE" id="PS50878">
    <property type="entry name" value="RT_POL"/>
    <property type="match status" value="1"/>
</dbReference>
<keyword evidence="5" id="KW-0479">Metal-binding</keyword>
<dbReference type="Gene3D" id="1.10.340.70">
    <property type="match status" value="1"/>
</dbReference>
<evidence type="ECO:0000256" key="4">
    <source>
        <dbReference type="ARBA" id="ARBA00022722"/>
    </source>
</evidence>
<feature type="region of interest" description="Disordered" evidence="17">
    <location>
        <begin position="1"/>
        <end position="26"/>
    </location>
</feature>
<keyword evidence="6" id="KW-0064">Aspartyl protease</keyword>
<keyword evidence="8" id="KW-0378">Hydrolase</keyword>
<dbReference type="GO" id="GO:0005634">
    <property type="term" value="C:nucleus"/>
    <property type="evidence" value="ECO:0007669"/>
    <property type="project" value="UniProtKB-ARBA"/>
</dbReference>
<dbReference type="GO" id="GO:0006508">
    <property type="term" value="P:proteolysis"/>
    <property type="evidence" value="ECO:0007669"/>
    <property type="project" value="UniProtKB-KW"/>
</dbReference>
<gene>
    <name evidence="20" type="ORF">I7I51_06717</name>
</gene>
<protein>
    <recommendedName>
        <fullName evidence="22">Reverse transcriptase</fullName>
    </recommendedName>
</protein>
<dbReference type="GO" id="GO:0004190">
    <property type="term" value="F:aspartic-type endopeptidase activity"/>
    <property type="evidence" value="ECO:0007669"/>
    <property type="project" value="UniProtKB-KW"/>
</dbReference>
<dbReference type="InterPro" id="IPR050951">
    <property type="entry name" value="Retrovirus_Pol_polyprotein"/>
</dbReference>
<dbReference type="Gene3D" id="2.40.70.10">
    <property type="entry name" value="Acid Proteases"/>
    <property type="match status" value="1"/>
</dbReference>
<keyword evidence="14" id="KW-0238">DNA-binding</keyword>
<evidence type="ECO:0000256" key="17">
    <source>
        <dbReference type="SAM" id="MobiDB-lite"/>
    </source>
</evidence>
<dbReference type="GO" id="GO:0003887">
    <property type="term" value="F:DNA-directed DNA polymerase activity"/>
    <property type="evidence" value="ECO:0007669"/>
    <property type="project" value="UniProtKB-KW"/>
</dbReference>
<feature type="coiled-coil region" evidence="16">
    <location>
        <begin position="1199"/>
        <end position="1226"/>
    </location>
</feature>
<dbReference type="Proteomes" id="UP000663671">
    <property type="component" value="Chromosome 3"/>
</dbReference>
<dbReference type="Pfam" id="PF00078">
    <property type="entry name" value="RVT_1"/>
    <property type="match status" value="1"/>
</dbReference>
<dbReference type="InterPro" id="IPR036397">
    <property type="entry name" value="RNaseH_sf"/>
</dbReference>
<dbReference type="Gene3D" id="3.30.420.10">
    <property type="entry name" value="Ribonuclease H-like superfamily/Ribonuclease H"/>
    <property type="match status" value="1"/>
</dbReference>
<dbReference type="InterPro" id="IPR001584">
    <property type="entry name" value="Integrase_cat-core"/>
</dbReference>
<evidence type="ECO:0000256" key="16">
    <source>
        <dbReference type="SAM" id="Coils"/>
    </source>
</evidence>
<dbReference type="InterPro" id="IPR043502">
    <property type="entry name" value="DNA/RNA_pol_sf"/>
</dbReference>
<proteinExistence type="predicted"/>
<dbReference type="InterPro" id="IPR041588">
    <property type="entry name" value="Integrase_H2C2"/>
</dbReference>
<keyword evidence="4" id="KW-0540">Nuclease</keyword>
<dbReference type="CDD" id="cd09274">
    <property type="entry name" value="RNase_HI_RT_Ty3"/>
    <property type="match status" value="1"/>
</dbReference>
<dbReference type="EMBL" id="CP069115">
    <property type="protein sequence ID" value="QSS65866.1"/>
    <property type="molecule type" value="Genomic_DNA"/>
</dbReference>
<dbReference type="GO" id="GO:0003677">
    <property type="term" value="F:DNA binding"/>
    <property type="evidence" value="ECO:0007669"/>
    <property type="project" value="UniProtKB-KW"/>
</dbReference>
<dbReference type="GO" id="GO:0015074">
    <property type="term" value="P:DNA integration"/>
    <property type="evidence" value="ECO:0007669"/>
    <property type="project" value="UniProtKB-KW"/>
</dbReference>
<keyword evidence="13" id="KW-0239">DNA-directed DNA polymerase</keyword>
<evidence type="ECO:0000256" key="14">
    <source>
        <dbReference type="ARBA" id="ARBA00023125"/>
    </source>
</evidence>
<dbReference type="CDD" id="cd01647">
    <property type="entry name" value="RT_LTR"/>
    <property type="match status" value="1"/>
</dbReference>
<evidence type="ECO:0000259" key="19">
    <source>
        <dbReference type="PROSITE" id="PS50994"/>
    </source>
</evidence>
<evidence type="ECO:0000256" key="1">
    <source>
        <dbReference type="ARBA" id="ARBA00022670"/>
    </source>
</evidence>
<dbReference type="CDD" id="cd00303">
    <property type="entry name" value="retropepsin_like"/>
    <property type="match status" value="1"/>
</dbReference>
<dbReference type="InterPro" id="IPR012337">
    <property type="entry name" value="RNaseH-like_sf"/>
</dbReference>
<dbReference type="PANTHER" id="PTHR37984">
    <property type="entry name" value="PROTEIN CBG26694"/>
    <property type="match status" value="1"/>
</dbReference>
<accession>A0A8A1MHB6</accession>
<evidence type="ECO:0000256" key="2">
    <source>
        <dbReference type="ARBA" id="ARBA00022679"/>
    </source>
</evidence>
<keyword evidence="1" id="KW-0645">Protease</keyword>
<feature type="domain" description="Reverse transcriptase" evidence="18">
    <location>
        <begin position="543"/>
        <end position="722"/>
    </location>
</feature>
<dbReference type="Gene3D" id="3.10.10.10">
    <property type="entry name" value="HIV Type 1 Reverse Transcriptase, subunit A, domain 1"/>
    <property type="match status" value="1"/>
</dbReference>
<dbReference type="GO" id="GO:0006310">
    <property type="term" value="P:DNA recombination"/>
    <property type="evidence" value="ECO:0007669"/>
    <property type="project" value="UniProtKB-KW"/>
</dbReference>
<dbReference type="GO" id="GO:0004519">
    <property type="term" value="F:endonuclease activity"/>
    <property type="evidence" value="ECO:0007669"/>
    <property type="project" value="UniProtKB-KW"/>
</dbReference>
<dbReference type="Gene3D" id="3.30.70.270">
    <property type="match status" value="1"/>
</dbReference>
<dbReference type="FunFam" id="3.30.420.10:FF:000032">
    <property type="entry name" value="Retrovirus-related Pol polyprotein from transposon 297-like Protein"/>
    <property type="match status" value="1"/>
</dbReference>
<sequence>MVSTRARSLGNQPESSTTSDDHNARLQQLNDQIREREQQLAILHAQQRLNELEAQIREDTFIESRPTPDIAAEPPQNRPADNMDDDNETPPRLEIKDYYRGKNMLEFKDYKDRMLTLFARHRRYYRKEERKINDAKLYLDAHVKQKWLNFVSAYERRGGATPLTFDDMLSHLEMQINDPQNQRRLASQRFQDAKQQEWQSIRDFSKYLEDWEYYLPPYSEEQRMDNLRSKALKTLEENMPERRRAIRKGRPAIFVGNQRRSDKSSNRRNKRKREEQTKGAYRKRLLDVIPRKAQPSPTSKKLAIPIVGAAAALGIQTTRLRDKHLLAMNTWMLTEVGWSMAWTLVDSGADANFVSHAWASKYFSKSEGKPKVVEAVDNHRVKSYGQRKAAMKIIDDEHVLREGFHHFEEADISGYDVILGMPWLQAANPDIDWVRRCWTYRKASNISHVHLDTAKEFATLMDDSNIIFAAFPLRAAHAATEPNIPDDYKDYLDVFREDIPDAEHAPHDHAIDLKPGKEPPYRPIYNLSPQELSVLREYIEKALEKNWIRPSKSPAGAPVLFAPKKDGTLRLCVDYRGLNEITVKNRYPLPLISEILDRLAGAKIYTQLDLRDAYHRIRIRAGDEWKTAFRTRYGHFEYLVLPFGLTNAPATFQSYINKALSDILDVYCVAYLDDIVIYSNTLDEHVAHVKNVLERLRRWRLYVKLKMLPIVEAFRQWRHYLHGSRHPIVVLSDHANLRRFMTTKQLNGRQIRWMQMLSAFDFEIEHHPGENNPADAPSRHSDYIKHAAPLTGLPTLQEKLRKGIFKSLKTKENTKLDQCVKMVRKNLQVKENCWAKGPVVIDDNKPCRIKNAPADENEVAGVTGLDLGTLVPRILAVKVFESEIAYREEVAESIVELLLQVQNRDAGTSELRRRLEVGDASVGDRSTWAVDKDGLLRKDGKVYVPQDKAVRHEIMKMNHDDPQGGHFGRDKTIEAIKRKYSWHGMSDEIAEYVRTCDVCQRVKIPRHKPYGLLQPHPVPDKKWHTISMDFIEGLPDNKKGSQTYNAIVVFVDSFTKWAIIVPTSSKLDAEGLADIIVWKLAKNFGLPANIISDRDSLINSKFWSTLCYLLHVRRKLSTAFHPQTDGQTERLNQVIEHYLRTYCSYQQDNWIEWIPLAQWAYNNAFHASIKMTPSEAMIGRPTELRIDVEPPSTGASKSAIEQVERMKQAENRIRECLEAAKAAEKKYYDQRHIPKSFKIGDWVMLRAKNISTLRPSPKLDHRFLGPFQIIDIRGTQAYKLKLTPQYKGIHPVFHVSLLEPYHARDGQIPQPEPIIIDAQEEWEVEAILDKRASQ</sequence>
<evidence type="ECO:0000256" key="6">
    <source>
        <dbReference type="ARBA" id="ARBA00022750"/>
    </source>
</evidence>
<evidence type="ECO:0000256" key="8">
    <source>
        <dbReference type="ARBA" id="ARBA00022801"/>
    </source>
</evidence>
<keyword evidence="7" id="KW-0255">Endonuclease</keyword>
<keyword evidence="2" id="KW-0808">Transferase</keyword>
<keyword evidence="16" id="KW-0175">Coiled coil</keyword>
<organism evidence="20 21">
    <name type="scientific">Ajellomyces capsulatus</name>
    <name type="common">Darling's disease fungus</name>
    <name type="synonym">Histoplasma capsulatum</name>
    <dbReference type="NCBI Taxonomy" id="5037"/>
    <lineage>
        <taxon>Eukaryota</taxon>
        <taxon>Fungi</taxon>
        <taxon>Dikarya</taxon>
        <taxon>Ascomycota</taxon>
        <taxon>Pezizomycotina</taxon>
        <taxon>Eurotiomycetes</taxon>
        <taxon>Eurotiomycetidae</taxon>
        <taxon>Onygenales</taxon>
        <taxon>Ajellomycetaceae</taxon>
        <taxon>Histoplasma</taxon>
    </lineage>
</organism>
<evidence type="ECO:0000256" key="3">
    <source>
        <dbReference type="ARBA" id="ARBA00022695"/>
    </source>
</evidence>
<dbReference type="FunFam" id="1.10.340.70:FF:000001">
    <property type="entry name" value="Retrovirus-related Pol polyprotein from transposon gypsy-like Protein"/>
    <property type="match status" value="1"/>
</dbReference>
<evidence type="ECO:0000256" key="13">
    <source>
        <dbReference type="ARBA" id="ARBA00022932"/>
    </source>
</evidence>
<evidence type="ECO:0008006" key="22">
    <source>
        <dbReference type="Google" id="ProtNLM"/>
    </source>
</evidence>
<name>A0A8A1MHB6_AJECA</name>
<dbReference type="PANTHER" id="PTHR37984:SF5">
    <property type="entry name" value="PROTEIN NYNRIN-LIKE"/>
    <property type="match status" value="1"/>
</dbReference>
<evidence type="ECO:0000256" key="12">
    <source>
        <dbReference type="ARBA" id="ARBA00022918"/>
    </source>
</evidence>
<dbReference type="GO" id="GO:0046872">
    <property type="term" value="F:metal ion binding"/>
    <property type="evidence" value="ECO:0007669"/>
    <property type="project" value="UniProtKB-KW"/>
</dbReference>
<dbReference type="GO" id="GO:0003723">
    <property type="term" value="F:RNA binding"/>
    <property type="evidence" value="ECO:0007669"/>
    <property type="project" value="UniProtKB-KW"/>
</dbReference>
<feature type="region of interest" description="Disordered" evidence="17">
    <location>
        <begin position="60"/>
        <end position="93"/>
    </location>
</feature>
<dbReference type="SUPFAM" id="SSF56672">
    <property type="entry name" value="DNA/RNA polymerases"/>
    <property type="match status" value="1"/>
</dbReference>
<keyword evidence="3" id="KW-0548">Nucleotidyltransferase</keyword>